<dbReference type="Pfam" id="PF00083">
    <property type="entry name" value="Sugar_tr"/>
    <property type="match status" value="1"/>
</dbReference>
<dbReference type="Proteomes" id="UP000661715">
    <property type="component" value="Unassembled WGS sequence"/>
</dbReference>
<protein>
    <submittedName>
        <fullName evidence="10">MFS transporter</fullName>
    </submittedName>
</protein>
<dbReference type="PROSITE" id="PS00217">
    <property type="entry name" value="SUGAR_TRANSPORT_2"/>
    <property type="match status" value="1"/>
</dbReference>
<feature type="transmembrane region" description="Helical" evidence="8">
    <location>
        <begin position="397"/>
        <end position="418"/>
    </location>
</feature>
<dbReference type="InterPro" id="IPR020846">
    <property type="entry name" value="MFS_dom"/>
</dbReference>
<dbReference type="RefSeq" id="WP_188220338.1">
    <property type="nucleotide sequence ID" value="NZ_NASZ01000008.1"/>
</dbReference>
<organism evidence="10 11">
    <name type="scientific">Flavobacterium pokkalii</name>
    <dbReference type="NCBI Taxonomy" id="1940408"/>
    <lineage>
        <taxon>Bacteria</taxon>
        <taxon>Pseudomonadati</taxon>
        <taxon>Bacteroidota</taxon>
        <taxon>Flavobacteriia</taxon>
        <taxon>Flavobacteriales</taxon>
        <taxon>Flavobacteriaceae</taxon>
        <taxon>Flavobacterium</taxon>
    </lineage>
</organism>
<sequence>MNKILIWSVTAALAGFLFGFDTVVISGADKQLQLLWHSSDAFHGSVVMAMALWGTVIGAIFGGIPTNKIGRKKTLFWIGILYFVSAIGAALANDPYIFAFFRFIGGLGVGASTIAAPAYVSEIAPADKRGRLVALYQFNIVLGILVAFISNYFLKDIGENAWRWMVGVQAIPSFIYILFIITIPESPRWLLSKNRIDEARKVLFTIDPLANIEDFRDEASENGAVKHENIFMKKYRFPLMLAFLIAFFNQFSGINAFLYYAPRIFEEAGLGQNTALLSSIGIGITNLVFTLVGVSLIDKLGRKVLMYIGSVGYIISLGLVSAAFYFDWGGLSVPVFLFLFIASHAIGQGAVIWVFISEIFPNHIRASGQAFGSSVHWVLAAIIPSLIPVLFSEIGPSVVFLIFTLMMVLQLLFVMFLMPETKGISLETLSENLTNKNTNKDDFKKTASARVL</sequence>
<keyword evidence="5 8" id="KW-1133">Transmembrane helix</keyword>
<feature type="transmembrane region" description="Helical" evidence="8">
    <location>
        <begin position="304"/>
        <end position="326"/>
    </location>
</feature>
<feature type="transmembrane region" description="Helical" evidence="8">
    <location>
        <begin position="274"/>
        <end position="297"/>
    </location>
</feature>
<feature type="transmembrane region" description="Helical" evidence="8">
    <location>
        <begin position="98"/>
        <end position="120"/>
    </location>
</feature>
<evidence type="ECO:0000256" key="8">
    <source>
        <dbReference type="SAM" id="Phobius"/>
    </source>
</evidence>
<dbReference type="InterPro" id="IPR005828">
    <property type="entry name" value="MFS_sugar_transport-like"/>
</dbReference>
<feature type="transmembrane region" description="Helical" evidence="8">
    <location>
        <begin position="132"/>
        <end position="154"/>
    </location>
</feature>
<evidence type="ECO:0000256" key="1">
    <source>
        <dbReference type="ARBA" id="ARBA00004141"/>
    </source>
</evidence>
<comment type="subcellular location">
    <subcellularLocation>
        <location evidence="1">Membrane</location>
        <topology evidence="1">Multi-pass membrane protein</topology>
    </subcellularLocation>
</comment>
<feature type="transmembrane region" description="Helical" evidence="8">
    <location>
        <begin position="42"/>
        <end position="62"/>
    </location>
</feature>
<keyword evidence="11" id="KW-1185">Reference proteome</keyword>
<evidence type="ECO:0000256" key="5">
    <source>
        <dbReference type="ARBA" id="ARBA00022989"/>
    </source>
</evidence>
<evidence type="ECO:0000256" key="6">
    <source>
        <dbReference type="ARBA" id="ARBA00023136"/>
    </source>
</evidence>
<gene>
    <name evidence="10" type="ORF">B6A10_07300</name>
</gene>
<evidence type="ECO:0000256" key="3">
    <source>
        <dbReference type="ARBA" id="ARBA00022448"/>
    </source>
</evidence>
<dbReference type="InterPro" id="IPR036259">
    <property type="entry name" value="MFS_trans_sf"/>
</dbReference>
<proteinExistence type="inferred from homology"/>
<dbReference type="PANTHER" id="PTHR48020">
    <property type="entry name" value="PROTON MYO-INOSITOL COTRANSPORTER"/>
    <property type="match status" value="1"/>
</dbReference>
<name>A0ABR7UQ08_9FLAO</name>
<feature type="domain" description="Major facilitator superfamily (MFS) profile" evidence="9">
    <location>
        <begin position="7"/>
        <end position="422"/>
    </location>
</feature>
<feature type="transmembrane region" description="Helical" evidence="8">
    <location>
        <begin position="368"/>
        <end position="391"/>
    </location>
</feature>
<evidence type="ECO:0000256" key="2">
    <source>
        <dbReference type="ARBA" id="ARBA00010992"/>
    </source>
</evidence>
<dbReference type="InterPro" id="IPR003663">
    <property type="entry name" value="Sugar/inositol_transpt"/>
</dbReference>
<feature type="transmembrane region" description="Helical" evidence="8">
    <location>
        <begin position="332"/>
        <end position="356"/>
    </location>
</feature>
<feature type="transmembrane region" description="Helical" evidence="8">
    <location>
        <begin position="239"/>
        <end position="262"/>
    </location>
</feature>
<comment type="similarity">
    <text evidence="2 7">Belongs to the major facilitator superfamily. Sugar transporter (TC 2.A.1.1) family.</text>
</comment>
<evidence type="ECO:0000313" key="11">
    <source>
        <dbReference type="Proteomes" id="UP000661715"/>
    </source>
</evidence>
<dbReference type="PRINTS" id="PR00171">
    <property type="entry name" value="SUGRTRNSPORT"/>
</dbReference>
<dbReference type="EMBL" id="NASZ01000008">
    <property type="protein sequence ID" value="MBD0724980.1"/>
    <property type="molecule type" value="Genomic_DNA"/>
</dbReference>
<feature type="transmembrane region" description="Helical" evidence="8">
    <location>
        <begin position="74"/>
        <end position="92"/>
    </location>
</feature>
<reference evidence="10 11" key="1">
    <citation type="journal article" date="2020" name="Microbiol. Res.">
        <title>Flavobacterium pokkalii sp. nov., a novel plant growth promoting native rhizobacteria isolated from pokkali rice grown in coastal saline affected agricultural regions of southern India, Kerala.</title>
        <authorList>
            <person name="Menon R.R."/>
            <person name="Kumari S."/>
            <person name="Viver T."/>
            <person name="Rameshkumar N."/>
        </authorList>
    </citation>
    <scope>NUCLEOTIDE SEQUENCE [LARGE SCALE GENOMIC DNA]</scope>
    <source>
        <strain evidence="10 11">L1I52</strain>
    </source>
</reference>
<keyword evidence="6 8" id="KW-0472">Membrane</keyword>
<evidence type="ECO:0000256" key="4">
    <source>
        <dbReference type="ARBA" id="ARBA00022692"/>
    </source>
</evidence>
<dbReference type="InterPro" id="IPR050814">
    <property type="entry name" value="Myo-inositol_Transporter"/>
</dbReference>
<dbReference type="Gene3D" id="1.20.1250.20">
    <property type="entry name" value="MFS general substrate transporter like domains"/>
    <property type="match status" value="2"/>
</dbReference>
<keyword evidence="3 7" id="KW-0813">Transport</keyword>
<feature type="transmembrane region" description="Helical" evidence="8">
    <location>
        <begin position="166"/>
        <end position="183"/>
    </location>
</feature>
<dbReference type="PROSITE" id="PS50850">
    <property type="entry name" value="MFS"/>
    <property type="match status" value="1"/>
</dbReference>
<evidence type="ECO:0000259" key="9">
    <source>
        <dbReference type="PROSITE" id="PS50850"/>
    </source>
</evidence>
<accession>A0ABR7UQ08</accession>
<dbReference type="NCBIfam" id="TIGR00879">
    <property type="entry name" value="SP"/>
    <property type="match status" value="1"/>
</dbReference>
<dbReference type="SUPFAM" id="SSF103473">
    <property type="entry name" value="MFS general substrate transporter"/>
    <property type="match status" value="1"/>
</dbReference>
<dbReference type="InterPro" id="IPR005829">
    <property type="entry name" value="Sugar_transporter_CS"/>
</dbReference>
<evidence type="ECO:0000256" key="7">
    <source>
        <dbReference type="RuleBase" id="RU003346"/>
    </source>
</evidence>
<comment type="caution">
    <text evidence="10">The sequence shown here is derived from an EMBL/GenBank/DDBJ whole genome shotgun (WGS) entry which is preliminary data.</text>
</comment>
<dbReference type="PANTHER" id="PTHR48020:SF12">
    <property type="entry name" value="PROTON MYO-INOSITOL COTRANSPORTER"/>
    <property type="match status" value="1"/>
</dbReference>
<keyword evidence="4 8" id="KW-0812">Transmembrane</keyword>
<evidence type="ECO:0000313" key="10">
    <source>
        <dbReference type="EMBL" id="MBD0724980.1"/>
    </source>
</evidence>